<evidence type="ECO:0000313" key="1">
    <source>
        <dbReference type="EMBL" id="MBO1319032.1"/>
    </source>
</evidence>
<accession>A0A8J7Q714</accession>
<dbReference type="EMBL" id="JAFREP010000008">
    <property type="protein sequence ID" value="MBO1319032.1"/>
    <property type="molecule type" value="Genomic_DNA"/>
</dbReference>
<organism evidence="1 2">
    <name type="scientific">Acanthopleuribacter pedis</name>
    <dbReference type="NCBI Taxonomy" id="442870"/>
    <lineage>
        <taxon>Bacteria</taxon>
        <taxon>Pseudomonadati</taxon>
        <taxon>Acidobacteriota</taxon>
        <taxon>Holophagae</taxon>
        <taxon>Acanthopleuribacterales</taxon>
        <taxon>Acanthopleuribacteraceae</taxon>
        <taxon>Acanthopleuribacter</taxon>
    </lineage>
</organism>
<keyword evidence="2" id="KW-1185">Reference proteome</keyword>
<reference evidence="1" key="1">
    <citation type="submission" date="2021-03" db="EMBL/GenBank/DDBJ databases">
        <authorList>
            <person name="Wang G."/>
        </authorList>
    </citation>
    <scope>NUCLEOTIDE SEQUENCE</scope>
    <source>
        <strain evidence="1">KCTC 12899</strain>
    </source>
</reference>
<comment type="caution">
    <text evidence="1">The sequence shown here is derived from an EMBL/GenBank/DDBJ whole genome shotgun (WGS) entry which is preliminary data.</text>
</comment>
<proteinExistence type="predicted"/>
<protein>
    <submittedName>
        <fullName evidence="1">Uncharacterized protein</fullName>
    </submittedName>
</protein>
<dbReference type="Proteomes" id="UP000664417">
    <property type="component" value="Unassembled WGS sequence"/>
</dbReference>
<dbReference type="RefSeq" id="WP_207858853.1">
    <property type="nucleotide sequence ID" value="NZ_JAFREP010000008.1"/>
</dbReference>
<name>A0A8J7Q714_9BACT</name>
<gene>
    <name evidence="1" type="ORF">J3U88_11235</name>
</gene>
<sequence length="243" mass="27944">MKRILLWFLLFEGLLLPCWSQEKPTVYAFLPSNLRPHALQSLMNREAPEVDIVFFGRFREFEVQVLQNKPDAVLTYPMVVEYLSQSENLSYKPLVTGIRAEKRVEPLMLMSVDRQIEVTSIDQTAIGVVSLMGRRQMGHFLADKFKVGKISIKTVTKLEDLLSLLQFEDVDAILVPESRLDYYKQRSKLNLVITPLPDVSYRLPILYVGPEAKEEDQKALREAFGKMEKGVINLLGVDQWQTP</sequence>
<dbReference type="AlphaFoldDB" id="A0A8J7Q714"/>
<evidence type="ECO:0000313" key="2">
    <source>
        <dbReference type="Proteomes" id="UP000664417"/>
    </source>
</evidence>